<dbReference type="Pfam" id="PF00005">
    <property type="entry name" value="ABC_tran"/>
    <property type="match status" value="1"/>
</dbReference>
<keyword evidence="5" id="KW-0029">Amino-acid transport</keyword>
<dbReference type="InterPro" id="IPR032823">
    <property type="entry name" value="BCA_ABC_TP_C"/>
</dbReference>
<evidence type="ECO:0000256" key="1">
    <source>
        <dbReference type="ARBA" id="ARBA00005417"/>
    </source>
</evidence>
<dbReference type="InterPro" id="IPR027417">
    <property type="entry name" value="P-loop_NTPase"/>
</dbReference>
<evidence type="ECO:0000313" key="9">
    <source>
        <dbReference type="Proteomes" id="UP000617355"/>
    </source>
</evidence>
<feature type="compositionally biased region" description="Pro residues" evidence="6">
    <location>
        <begin position="289"/>
        <end position="300"/>
    </location>
</feature>
<dbReference type="SUPFAM" id="SSF52540">
    <property type="entry name" value="P-loop containing nucleoside triphosphate hydrolases"/>
    <property type="match status" value="1"/>
</dbReference>
<evidence type="ECO:0000313" key="8">
    <source>
        <dbReference type="EMBL" id="GGD25818.1"/>
    </source>
</evidence>
<dbReference type="PROSITE" id="PS50893">
    <property type="entry name" value="ABC_TRANSPORTER_2"/>
    <property type="match status" value="1"/>
</dbReference>
<dbReference type="SMART" id="SM00382">
    <property type="entry name" value="AAA"/>
    <property type="match status" value="1"/>
</dbReference>
<evidence type="ECO:0000256" key="3">
    <source>
        <dbReference type="ARBA" id="ARBA00022741"/>
    </source>
</evidence>
<evidence type="ECO:0000259" key="7">
    <source>
        <dbReference type="PROSITE" id="PS50893"/>
    </source>
</evidence>
<dbReference type="InterPro" id="IPR003593">
    <property type="entry name" value="AAA+_ATPase"/>
</dbReference>
<evidence type="ECO:0000256" key="4">
    <source>
        <dbReference type="ARBA" id="ARBA00022840"/>
    </source>
</evidence>
<dbReference type="PROSITE" id="PS00211">
    <property type="entry name" value="ABC_TRANSPORTER_1"/>
    <property type="match status" value="1"/>
</dbReference>
<comment type="similarity">
    <text evidence="1">Belongs to the ABC transporter superfamily.</text>
</comment>
<name>A0ABQ1QI73_9RHOB</name>
<proteinExistence type="inferred from homology"/>
<feature type="compositionally biased region" description="Low complexity" evidence="6">
    <location>
        <begin position="330"/>
        <end position="358"/>
    </location>
</feature>
<dbReference type="InterPro" id="IPR003439">
    <property type="entry name" value="ABC_transporter-like_ATP-bd"/>
</dbReference>
<evidence type="ECO:0000256" key="5">
    <source>
        <dbReference type="ARBA" id="ARBA00022970"/>
    </source>
</evidence>
<keyword evidence="9" id="KW-1185">Reference proteome</keyword>
<keyword evidence="2" id="KW-0813">Transport</keyword>
<dbReference type="InterPro" id="IPR052156">
    <property type="entry name" value="BCAA_Transport_ATP-bd_LivF"/>
</dbReference>
<evidence type="ECO:0000256" key="2">
    <source>
        <dbReference type="ARBA" id="ARBA00022448"/>
    </source>
</evidence>
<feature type="compositionally biased region" description="Pro residues" evidence="6">
    <location>
        <begin position="318"/>
        <end position="329"/>
    </location>
</feature>
<dbReference type="EMBL" id="BMGI01000001">
    <property type="protein sequence ID" value="GGD25818.1"/>
    <property type="molecule type" value="Genomic_DNA"/>
</dbReference>
<dbReference type="PANTHER" id="PTHR43820">
    <property type="entry name" value="HIGH-AFFINITY BRANCHED-CHAIN AMINO ACID TRANSPORT ATP-BINDING PROTEIN LIVF"/>
    <property type="match status" value="1"/>
</dbReference>
<dbReference type="PANTHER" id="PTHR43820:SF4">
    <property type="entry name" value="HIGH-AFFINITY BRANCHED-CHAIN AMINO ACID TRANSPORT ATP-BINDING PROTEIN LIVF"/>
    <property type="match status" value="1"/>
</dbReference>
<dbReference type="CDD" id="cd03224">
    <property type="entry name" value="ABC_TM1139_LivF_branched"/>
    <property type="match status" value="1"/>
</dbReference>
<evidence type="ECO:0000256" key="6">
    <source>
        <dbReference type="SAM" id="MobiDB-lite"/>
    </source>
</evidence>
<dbReference type="InterPro" id="IPR017871">
    <property type="entry name" value="ABC_transporter-like_CS"/>
</dbReference>
<gene>
    <name evidence="8" type="ORF">GCM10011358_07860</name>
</gene>
<keyword evidence="4" id="KW-0067">ATP-binding</keyword>
<reference evidence="9" key="1">
    <citation type="journal article" date="2019" name="Int. J. Syst. Evol. Microbiol.">
        <title>The Global Catalogue of Microorganisms (GCM) 10K type strain sequencing project: providing services to taxonomists for standard genome sequencing and annotation.</title>
        <authorList>
            <consortium name="The Broad Institute Genomics Platform"/>
            <consortium name="The Broad Institute Genome Sequencing Center for Infectious Disease"/>
            <person name="Wu L."/>
            <person name="Ma J."/>
        </authorList>
    </citation>
    <scope>NUCLEOTIDE SEQUENCE [LARGE SCALE GENOMIC DNA]</scope>
    <source>
        <strain evidence="9">CGMCC 1.12922</strain>
    </source>
</reference>
<keyword evidence="3" id="KW-0547">Nucleotide-binding</keyword>
<comment type="caution">
    <text evidence="8">The sequence shown here is derived from an EMBL/GenBank/DDBJ whole genome shotgun (WGS) entry which is preliminary data.</text>
</comment>
<sequence length="420" mass="43127">MLEVKDLKAAYGQHPALTGVSLRVDPGEIVVILGANGAGKSTLLKAVSGICEGKVEGTVRLAGTDLLGMPPNRIVEEGLALVPEGRGVFPDLTVAENLSLGAYTPRAREEEAGSLDRVLRLFPKLGERRGQVVRTMSGGEQQMVAIGRAMMSNPVYLTLDEPSLGLSPLLCKELFQSLVTVKDAGIGVLLVEQNARQSLAIADRAYLLENGQIVHEGKAAELRNDPAVQAAYLGGAQSAGLPPTAASPARQPAPAAAQAPSPAERPAPPRPSGPSPDEIAVSALASLASPPPRAPAPPTAPAASAPAPRPQKAEPPRKSAPPPSNPPRSLPDGLPGGLSLSDLVAEASAASRARYGGASPPPPPSPATTRPVASYTVPALDTAALTGASHDRLNAILTEIETAAAQARAWRPDPARKTGR</sequence>
<accession>A0ABQ1QI73</accession>
<dbReference type="Proteomes" id="UP000617355">
    <property type="component" value="Unassembled WGS sequence"/>
</dbReference>
<protein>
    <recommendedName>
        <fullName evidence="7">ABC transporter domain-containing protein</fullName>
    </recommendedName>
</protein>
<dbReference type="Pfam" id="PF12399">
    <property type="entry name" value="BCA_ABC_TP_C"/>
    <property type="match status" value="1"/>
</dbReference>
<feature type="compositionally biased region" description="Low complexity" evidence="6">
    <location>
        <begin position="242"/>
        <end position="262"/>
    </location>
</feature>
<feature type="region of interest" description="Disordered" evidence="6">
    <location>
        <begin position="238"/>
        <end position="374"/>
    </location>
</feature>
<feature type="domain" description="ABC transporter" evidence="7">
    <location>
        <begin position="2"/>
        <end position="235"/>
    </location>
</feature>
<dbReference type="Gene3D" id="3.40.50.300">
    <property type="entry name" value="P-loop containing nucleotide triphosphate hydrolases"/>
    <property type="match status" value="1"/>
</dbReference>
<feature type="compositionally biased region" description="Pro residues" evidence="6">
    <location>
        <begin position="263"/>
        <end position="274"/>
    </location>
</feature>
<organism evidence="8 9">
    <name type="scientific">Sinisalibacter lacisalsi</name>
    <dbReference type="NCBI Taxonomy" id="1526570"/>
    <lineage>
        <taxon>Bacteria</taxon>
        <taxon>Pseudomonadati</taxon>
        <taxon>Pseudomonadota</taxon>
        <taxon>Alphaproteobacteria</taxon>
        <taxon>Rhodobacterales</taxon>
        <taxon>Roseobacteraceae</taxon>
        <taxon>Sinisalibacter</taxon>
    </lineage>
</organism>